<dbReference type="Proteomes" id="UP000008493">
    <property type="component" value="Unassembled WGS sequence"/>
</dbReference>
<dbReference type="HOGENOM" id="CLU_1421056_0_0_1"/>
<dbReference type="AlphaFoldDB" id="K5X0B9"/>
<dbReference type="InParanoid" id="K5X0B9"/>
<dbReference type="RefSeq" id="XP_007333045.1">
    <property type="nucleotide sequence ID" value="XM_007332983.1"/>
</dbReference>
<protein>
    <submittedName>
        <fullName evidence="1">Uncharacterized protein</fullName>
    </submittedName>
</protein>
<sequence>MSDAIYHDANLGRHNRLAEVERPPFPTLLDRNAGRRRVAWVQKLYDSYERAGEFIHSAKCGIAVCFEASKTALYNAASASYGPLQKPSEDCSMEGHCSSPTLSWLIDNERNNRLTLQNLRSSELRVPHLILWFGLWFGYYQNSYSSRRCLIHPSSDSQIYNKWGSAGICAHVHFKIWEAAKWQMTLSDIDG</sequence>
<proteinExistence type="predicted"/>
<dbReference type="KEGG" id="abp:AGABI1DRAFT108866"/>
<organism evidence="1 2">
    <name type="scientific">Agaricus bisporus var. burnettii (strain JB137-S8 / ATCC MYA-4627 / FGSC 10392)</name>
    <name type="common">White button mushroom</name>
    <dbReference type="NCBI Taxonomy" id="597362"/>
    <lineage>
        <taxon>Eukaryota</taxon>
        <taxon>Fungi</taxon>
        <taxon>Dikarya</taxon>
        <taxon>Basidiomycota</taxon>
        <taxon>Agaricomycotina</taxon>
        <taxon>Agaricomycetes</taxon>
        <taxon>Agaricomycetidae</taxon>
        <taxon>Agaricales</taxon>
        <taxon>Agaricineae</taxon>
        <taxon>Agaricaceae</taxon>
        <taxon>Agaricus</taxon>
    </lineage>
</organism>
<name>K5X0B9_AGABU</name>
<dbReference type="EMBL" id="JH971403">
    <property type="protein sequence ID" value="EKM76322.1"/>
    <property type="molecule type" value="Genomic_DNA"/>
</dbReference>
<evidence type="ECO:0000313" key="1">
    <source>
        <dbReference type="EMBL" id="EKM76322.1"/>
    </source>
</evidence>
<accession>K5X0B9</accession>
<reference evidence="2" key="1">
    <citation type="journal article" date="2012" name="Proc. Natl. Acad. Sci. U.S.A.">
        <title>Genome sequence of the button mushroom Agaricus bisporus reveals mechanisms governing adaptation to a humic-rich ecological niche.</title>
        <authorList>
            <person name="Morin E."/>
            <person name="Kohler A."/>
            <person name="Baker A.R."/>
            <person name="Foulongne-Oriol M."/>
            <person name="Lombard V."/>
            <person name="Nagy L.G."/>
            <person name="Ohm R.A."/>
            <person name="Patyshakuliyeva A."/>
            <person name="Brun A."/>
            <person name="Aerts A.L."/>
            <person name="Bailey A.M."/>
            <person name="Billette C."/>
            <person name="Coutinho P.M."/>
            <person name="Deakin G."/>
            <person name="Doddapaneni H."/>
            <person name="Floudas D."/>
            <person name="Grimwood J."/>
            <person name="Hilden K."/>
            <person name="Kuees U."/>
            <person name="LaButti K.M."/>
            <person name="Lapidus A."/>
            <person name="Lindquist E.A."/>
            <person name="Lucas S.M."/>
            <person name="Murat C."/>
            <person name="Riley R.W."/>
            <person name="Salamov A.A."/>
            <person name="Schmutz J."/>
            <person name="Subramanian V."/>
            <person name="Woesten H.A.B."/>
            <person name="Xu J."/>
            <person name="Eastwood D.C."/>
            <person name="Foster G.D."/>
            <person name="Sonnenberg A.S."/>
            <person name="Cullen D."/>
            <person name="de Vries R.P."/>
            <person name="Lundell T."/>
            <person name="Hibbett D.S."/>
            <person name="Henrissat B."/>
            <person name="Burton K.S."/>
            <person name="Kerrigan R.W."/>
            <person name="Challen M.P."/>
            <person name="Grigoriev I.V."/>
            <person name="Martin F."/>
        </authorList>
    </citation>
    <scope>NUCLEOTIDE SEQUENCE [LARGE SCALE GENOMIC DNA]</scope>
    <source>
        <strain evidence="2">JB137-S8 / ATCC MYA-4627 / FGSC 10392</strain>
    </source>
</reference>
<evidence type="ECO:0000313" key="2">
    <source>
        <dbReference type="Proteomes" id="UP000008493"/>
    </source>
</evidence>
<gene>
    <name evidence="1" type="ORF">AGABI1DRAFT_108866</name>
</gene>
<dbReference type="GeneID" id="18822644"/>
<keyword evidence="2" id="KW-1185">Reference proteome</keyword>